<accession>A0A0W0GHV1</accession>
<reference evidence="1 2" key="1">
    <citation type="submission" date="2015-06" db="EMBL/GenBank/DDBJ databases">
        <title>Genome sequence of the organohalide-respiring Dehalogenimonas alkenigignens type strain (IP3-3T).</title>
        <authorList>
            <person name="Key T.A."/>
            <person name="Richmond D.P."/>
            <person name="Bowman K.S."/>
            <person name="Cho Y.-J."/>
            <person name="Chun J."/>
            <person name="da Costa M.S."/>
            <person name="Rainey F.A."/>
            <person name="Moe W.M."/>
        </authorList>
    </citation>
    <scope>NUCLEOTIDE SEQUENCE [LARGE SCALE GENOMIC DNA]</scope>
    <source>
        <strain evidence="1 2">IP3-3</strain>
    </source>
</reference>
<gene>
    <name evidence="1" type="ORF">DEALK_0977</name>
</gene>
<dbReference type="EMBL" id="LFDV01000002">
    <property type="protein sequence ID" value="KTB48132.1"/>
    <property type="molecule type" value="Genomic_DNA"/>
</dbReference>
<dbReference type="RefSeq" id="WP_186007577.1">
    <property type="nucleotide sequence ID" value="NZ_KQ758903.1"/>
</dbReference>
<sequence length="51" mass="5823">MTAKTQQQAERVAEIKRQHGDDCYRRWGRRGGNPLLIALKKVNEARRAASS</sequence>
<comment type="caution">
    <text evidence="1">The sequence shown here is derived from an EMBL/GenBank/DDBJ whole genome shotgun (WGS) entry which is preliminary data.</text>
</comment>
<organism evidence="1 2">
    <name type="scientific">Dehalogenimonas alkenigignens</name>
    <dbReference type="NCBI Taxonomy" id="1217799"/>
    <lineage>
        <taxon>Bacteria</taxon>
        <taxon>Bacillati</taxon>
        <taxon>Chloroflexota</taxon>
        <taxon>Dehalococcoidia</taxon>
        <taxon>Dehalococcoidales</taxon>
        <taxon>Dehalococcoidaceae</taxon>
        <taxon>Dehalogenimonas</taxon>
    </lineage>
</organism>
<evidence type="ECO:0000313" key="1">
    <source>
        <dbReference type="EMBL" id="KTB48132.1"/>
    </source>
</evidence>
<name>A0A0W0GHV1_9CHLR</name>
<evidence type="ECO:0000313" key="2">
    <source>
        <dbReference type="Proteomes" id="UP000053947"/>
    </source>
</evidence>
<dbReference type="AlphaFoldDB" id="A0A0W0GHV1"/>
<dbReference type="STRING" id="1217799.DEALK_0977"/>
<proteinExistence type="predicted"/>
<dbReference type="Proteomes" id="UP000053947">
    <property type="component" value="Unassembled WGS sequence"/>
</dbReference>
<keyword evidence="2" id="KW-1185">Reference proteome</keyword>
<protein>
    <submittedName>
        <fullName evidence="1">Uncharacterized protein</fullName>
    </submittedName>
</protein>